<dbReference type="EMBL" id="CAJNNV010009195">
    <property type="protein sequence ID" value="CAE8597110.1"/>
    <property type="molecule type" value="Genomic_DNA"/>
</dbReference>
<evidence type="ECO:0000256" key="1">
    <source>
        <dbReference type="ARBA" id="ARBA00008140"/>
    </source>
</evidence>
<comment type="similarity">
    <text evidence="1">Belongs to the DeSI family.</text>
</comment>
<dbReference type="GO" id="GO:0101005">
    <property type="term" value="F:deubiquitinase activity"/>
    <property type="evidence" value="ECO:0007669"/>
    <property type="project" value="TreeGrafter"/>
</dbReference>
<proteinExistence type="inferred from homology"/>
<name>A0A813IX84_POLGL</name>
<dbReference type="Pfam" id="PF05903">
    <property type="entry name" value="Peptidase_C97"/>
    <property type="match status" value="1"/>
</dbReference>
<dbReference type="EMBL" id="CAJNNW010015288">
    <property type="protein sequence ID" value="CAE8657544.1"/>
    <property type="molecule type" value="Genomic_DNA"/>
</dbReference>
<reference evidence="6" key="1">
    <citation type="submission" date="2021-02" db="EMBL/GenBank/DDBJ databases">
        <authorList>
            <person name="Dougan E. K."/>
            <person name="Rhodes N."/>
            <person name="Thang M."/>
            <person name="Chan C."/>
        </authorList>
    </citation>
    <scope>NUCLEOTIDE SEQUENCE</scope>
</reference>
<organism evidence="6 7">
    <name type="scientific">Polarella glacialis</name>
    <name type="common">Dinoflagellate</name>
    <dbReference type="NCBI Taxonomy" id="89957"/>
    <lineage>
        <taxon>Eukaryota</taxon>
        <taxon>Sar</taxon>
        <taxon>Alveolata</taxon>
        <taxon>Dinophyceae</taxon>
        <taxon>Suessiales</taxon>
        <taxon>Suessiaceae</taxon>
        <taxon>Polarella</taxon>
    </lineage>
</organism>
<dbReference type="PROSITE" id="PS51858">
    <property type="entry name" value="PPPDE"/>
    <property type="match status" value="1"/>
</dbReference>
<keyword evidence="3" id="KW-0378">Hydrolase</keyword>
<dbReference type="Proteomes" id="UP000654075">
    <property type="component" value="Unassembled WGS sequence"/>
</dbReference>
<evidence type="ECO:0000256" key="2">
    <source>
        <dbReference type="ARBA" id="ARBA00022670"/>
    </source>
</evidence>
<dbReference type="OrthoDB" id="412286at2759"/>
<evidence type="ECO:0000313" key="8">
    <source>
        <dbReference type="Proteomes" id="UP000654075"/>
    </source>
</evidence>
<evidence type="ECO:0000313" key="7">
    <source>
        <dbReference type="Proteomes" id="UP000626109"/>
    </source>
</evidence>
<dbReference type="Gene3D" id="3.90.1720.30">
    <property type="entry name" value="PPPDE domains"/>
    <property type="match status" value="1"/>
</dbReference>
<dbReference type="InterPro" id="IPR008580">
    <property type="entry name" value="PPPDE_dom"/>
</dbReference>
<feature type="non-terminal residue" evidence="6">
    <location>
        <position position="1"/>
    </location>
</feature>
<dbReference type="PANTHER" id="PTHR12378">
    <property type="entry name" value="DESUMOYLATING ISOPEPTIDASE"/>
    <property type="match status" value="1"/>
</dbReference>
<comment type="caution">
    <text evidence="6">The sequence shown here is derived from an EMBL/GenBank/DDBJ whole genome shotgun (WGS) entry which is preliminary data.</text>
</comment>
<sequence length="186" mass="20204">LAMGCVSSSEFLESRLLEAGTHLVKLAITPLTPITASWSDLLPSAYHTSVSVDDVEFSFGPGGVVRTQNFLSHRLLNSGPGPAVLLELGVSCISGAALFEALWPHFKEGTYDLLRKNCNSFSDAAIFYLMGTQLDPKYKALDRAAASMDSLVGLVQLLSMRNYTPNPKAEDFQMSKVMSILNRTTL</sequence>
<gene>
    <name evidence="5" type="ORF">PGLA1383_LOCUS15561</name>
    <name evidence="6" type="ORF">PGLA2088_LOCUS12872</name>
</gene>
<dbReference type="GO" id="GO:0016579">
    <property type="term" value="P:protein deubiquitination"/>
    <property type="evidence" value="ECO:0007669"/>
    <property type="project" value="TreeGrafter"/>
</dbReference>
<keyword evidence="8" id="KW-1185">Reference proteome</keyword>
<evidence type="ECO:0000313" key="5">
    <source>
        <dbReference type="EMBL" id="CAE8597110.1"/>
    </source>
</evidence>
<evidence type="ECO:0000313" key="6">
    <source>
        <dbReference type="EMBL" id="CAE8657544.1"/>
    </source>
</evidence>
<evidence type="ECO:0000259" key="4">
    <source>
        <dbReference type="PROSITE" id="PS51858"/>
    </source>
</evidence>
<dbReference type="GO" id="GO:0006508">
    <property type="term" value="P:proteolysis"/>
    <property type="evidence" value="ECO:0007669"/>
    <property type="project" value="UniProtKB-KW"/>
</dbReference>
<feature type="domain" description="PPPDE" evidence="4">
    <location>
        <begin position="22"/>
        <end position="150"/>
    </location>
</feature>
<keyword evidence="2" id="KW-0645">Protease</keyword>
<dbReference type="SMART" id="SM01179">
    <property type="entry name" value="DUF862"/>
    <property type="match status" value="1"/>
</dbReference>
<dbReference type="Proteomes" id="UP000626109">
    <property type="component" value="Unassembled WGS sequence"/>
</dbReference>
<protein>
    <recommendedName>
        <fullName evidence="4">PPPDE domain-containing protein</fullName>
    </recommendedName>
</protein>
<dbReference type="AlphaFoldDB" id="A0A813IX84"/>
<dbReference type="InterPro" id="IPR042266">
    <property type="entry name" value="PPPDE_sf"/>
</dbReference>
<dbReference type="PANTHER" id="PTHR12378:SF80">
    <property type="entry name" value="IP06716P-RELATED"/>
    <property type="match status" value="1"/>
</dbReference>
<evidence type="ECO:0000256" key="3">
    <source>
        <dbReference type="ARBA" id="ARBA00022801"/>
    </source>
</evidence>
<accession>A0A813IX84</accession>